<proteinExistence type="predicted"/>
<dbReference type="Gene3D" id="1.25.40.10">
    <property type="entry name" value="Tetratricopeptide repeat domain"/>
    <property type="match status" value="1"/>
</dbReference>
<organism evidence="1 2">
    <name type="scientific">Adiantum capillus-veneris</name>
    <name type="common">Maidenhair fern</name>
    <dbReference type="NCBI Taxonomy" id="13818"/>
    <lineage>
        <taxon>Eukaryota</taxon>
        <taxon>Viridiplantae</taxon>
        <taxon>Streptophyta</taxon>
        <taxon>Embryophyta</taxon>
        <taxon>Tracheophyta</taxon>
        <taxon>Polypodiopsida</taxon>
        <taxon>Polypodiidae</taxon>
        <taxon>Polypodiales</taxon>
        <taxon>Pteridineae</taxon>
        <taxon>Pteridaceae</taxon>
        <taxon>Vittarioideae</taxon>
        <taxon>Adiantum</taxon>
    </lineage>
</organism>
<comment type="caution">
    <text evidence="1">The sequence shown here is derived from an EMBL/GenBank/DDBJ whole genome shotgun (WGS) entry which is preliminary data.</text>
</comment>
<dbReference type="PANTHER" id="PTHR26312:SF132">
    <property type="entry name" value="OS01G0855200 PROTEIN"/>
    <property type="match status" value="1"/>
</dbReference>
<dbReference type="InterPro" id="IPR011990">
    <property type="entry name" value="TPR-like_helical_dom_sf"/>
</dbReference>
<dbReference type="SUPFAM" id="SSF48452">
    <property type="entry name" value="TPR-like"/>
    <property type="match status" value="1"/>
</dbReference>
<name>A0A9D4ZLZ3_ADICA</name>
<dbReference type="OrthoDB" id="1924189at2759"/>
<evidence type="ECO:0000313" key="2">
    <source>
        <dbReference type="Proteomes" id="UP000886520"/>
    </source>
</evidence>
<gene>
    <name evidence="1" type="ORF">GOP47_0005843</name>
</gene>
<sequence>MSSLHSLPSLECAEYAQLSHFASSTGKISRQLSLPILSLRRPHGLPPLPPCPSLHGSCSHGVPFSPSCGYQHEGTSHRKLLPSRSMPAWSADYEGDYGLCAVTHSSPRKDSLGMEDSIVYRELCESIHLEVPGRDECMLSFPSVRAADRLCEGEEKSLDLSSSDARGRPMSLRMLKRRVSSKPSFVRQQVSGGVCPSLVGSQSQEGLTDSLPFDVLDSVNSAFASLVFMMESLQQHTVRLRRVLVSEADACLQVMMERVHQEVQETFLGLFQQVFACTPKLMLLTMMLLADFAVHSMGEHVALAVMPMGEPPTCAIERSVITSLLPFDVPKAAAHGFSTNGAVHHVKSSEPPFCEGGAGDGVGRDLKVGGGMDGDTTMNVFLDQAAMTSQDDTQTRMNDASDAGCPAILKTDNVEEHGILTAMWKQAVSKEVISGPLTNARHILVAPVRAPSLEADDYACYDRTDLNYQHEICRDPSNPLLLANYAQFLHVVRHDHGRAEELYKRAVRADPVDGELMGKYASFLWIAKEDVDAADEVYKTALAVDPSNAYHAGSYAHFLWNLGVDQDDLSTSSTAYHEASTS</sequence>
<evidence type="ECO:0000313" key="1">
    <source>
        <dbReference type="EMBL" id="KAI5080364.1"/>
    </source>
</evidence>
<accession>A0A9D4ZLZ3</accession>
<protein>
    <submittedName>
        <fullName evidence="1">Uncharacterized protein</fullName>
    </submittedName>
</protein>
<keyword evidence="2" id="KW-1185">Reference proteome</keyword>
<reference evidence="1 2" key="1">
    <citation type="submission" date="2021-01" db="EMBL/GenBank/DDBJ databases">
        <title>Adiantum capillus-veneris genome.</title>
        <authorList>
            <person name="Fang Y."/>
            <person name="Liao Q."/>
        </authorList>
    </citation>
    <scope>NUCLEOTIDE SEQUENCE [LARGE SCALE GENOMIC DNA]</scope>
    <source>
        <strain evidence="1">H3</strain>
        <tissue evidence="1">Leaf</tissue>
    </source>
</reference>
<dbReference type="AlphaFoldDB" id="A0A9D4ZLZ3"/>
<dbReference type="PANTHER" id="PTHR26312">
    <property type="entry name" value="TETRATRICOPEPTIDE REPEAT PROTEIN 5"/>
    <property type="match status" value="1"/>
</dbReference>
<dbReference type="EMBL" id="JABFUD020000005">
    <property type="protein sequence ID" value="KAI5080364.1"/>
    <property type="molecule type" value="Genomic_DNA"/>
</dbReference>
<dbReference type="Proteomes" id="UP000886520">
    <property type="component" value="Chromosome 5"/>
</dbReference>